<evidence type="ECO:0008006" key="4">
    <source>
        <dbReference type="Google" id="ProtNLM"/>
    </source>
</evidence>
<feature type="transmembrane region" description="Helical" evidence="1">
    <location>
        <begin position="58"/>
        <end position="76"/>
    </location>
</feature>
<dbReference type="InterPro" id="IPR025597">
    <property type="entry name" value="DUF4345"/>
</dbReference>
<evidence type="ECO:0000313" key="2">
    <source>
        <dbReference type="EMBL" id="SEQ41355.1"/>
    </source>
</evidence>
<dbReference type="AlphaFoldDB" id="A0A1H9FU04"/>
<keyword evidence="1" id="KW-0812">Transmembrane</keyword>
<name>A0A1H9FU04_9HYPH</name>
<keyword evidence="3" id="KW-1185">Reference proteome</keyword>
<proteinExistence type="predicted"/>
<dbReference type="STRING" id="1855383.SAMN05216548_104211"/>
<reference evidence="2 3" key="1">
    <citation type="submission" date="2016-10" db="EMBL/GenBank/DDBJ databases">
        <authorList>
            <person name="de Groot N.N."/>
        </authorList>
    </citation>
    <scope>NUCLEOTIDE SEQUENCE [LARGE SCALE GENOMIC DNA]</scope>
    <source>
        <strain evidence="2 3">A52C2</strain>
    </source>
</reference>
<keyword evidence="1" id="KW-1133">Transmembrane helix</keyword>
<dbReference type="Proteomes" id="UP000199647">
    <property type="component" value="Unassembled WGS sequence"/>
</dbReference>
<gene>
    <name evidence="2" type="ORF">SAMN05216548_104211</name>
</gene>
<accession>A0A1H9FU04</accession>
<keyword evidence="1" id="KW-0472">Membrane</keyword>
<feature type="transmembrane region" description="Helical" evidence="1">
    <location>
        <begin position="17"/>
        <end position="38"/>
    </location>
</feature>
<evidence type="ECO:0000256" key="1">
    <source>
        <dbReference type="SAM" id="Phobius"/>
    </source>
</evidence>
<evidence type="ECO:0000313" key="3">
    <source>
        <dbReference type="Proteomes" id="UP000199647"/>
    </source>
</evidence>
<sequence>MVNLDGRAQSAPRSKRLLQCAIAVLALIPLFAGIFGVVRGPAFLDVTPPWPTDLDSHFRFLSGVFLMLGLIFYSTIPDIERKTERFRLGALMIVAGGLARLLSLGLHGVPSFGHVGGLVMELVVVPLLVLWQAHVAREAGTR</sequence>
<protein>
    <recommendedName>
        <fullName evidence="4">DUF4345 domain-containing protein</fullName>
    </recommendedName>
</protein>
<dbReference type="EMBL" id="FOFG01000004">
    <property type="protein sequence ID" value="SEQ41355.1"/>
    <property type="molecule type" value="Genomic_DNA"/>
</dbReference>
<feature type="transmembrane region" description="Helical" evidence="1">
    <location>
        <begin position="88"/>
        <end position="106"/>
    </location>
</feature>
<organism evidence="2 3">
    <name type="scientific">Faunimonas pinastri</name>
    <dbReference type="NCBI Taxonomy" id="1855383"/>
    <lineage>
        <taxon>Bacteria</taxon>
        <taxon>Pseudomonadati</taxon>
        <taxon>Pseudomonadota</taxon>
        <taxon>Alphaproteobacteria</taxon>
        <taxon>Hyphomicrobiales</taxon>
        <taxon>Afifellaceae</taxon>
        <taxon>Faunimonas</taxon>
    </lineage>
</organism>
<dbReference type="Pfam" id="PF14248">
    <property type="entry name" value="DUF4345"/>
    <property type="match status" value="1"/>
</dbReference>
<feature type="transmembrane region" description="Helical" evidence="1">
    <location>
        <begin position="112"/>
        <end position="133"/>
    </location>
</feature>